<keyword evidence="8" id="KW-1185">Reference proteome</keyword>
<dbReference type="RefSeq" id="WP_258568902.1">
    <property type="nucleotide sequence ID" value="NZ_JAKUDN010000001.1"/>
</dbReference>
<protein>
    <submittedName>
        <fullName evidence="7">Cation:dicarboxylase symporter family transporter</fullName>
    </submittedName>
</protein>
<dbReference type="Pfam" id="PF00375">
    <property type="entry name" value="SDF"/>
    <property type="match status" value="1"/>
</dbReference>
<evidence type="ECO:0000256" key="1">
    <source>
        <dbReference type="ARBA" id="ARBA00004141"/>
    </source>
</evidence>
<feature type="transmembrane region" description="Helical" evidence="6">
    <location>
        <begin position="293"/>
        <end position="311"/>
    </location>
</feature>
<evidence type="ECO:0000256" key="5">
    <source>
        <dbReference type="ARBA" id="ARBA00023136"/>
    </source>
</evidence>
<keyword evidence="4 6" id="KW-1133">Transmembrane helix</keyword>
<evidence type="ECO:0000256" key="4">
    <source>
        <dbReference type="ARBA" id="ARBA00022989"/>
    </source>
</evidence>
<evidence type="ECO:0000313" key="7">
    <source>
        <dbReference type="EMBL" id="MCP8351788.1"/>
    </source>
</evidence>
<gene>
    <name evidence="7" type="ORF">MKS91_00560</name>
</gene>
<comment type="caution">
    <text evidence="7">The sequence shown here is derived from an EMBL/GenBank/DDBJ whole genome shotgun (WGS) entry which is preliminary data.</text>
</comment>
<feature type="transmembrane region" description="Helical" evidence="6">
    <location>
        <begin position="331"/>
        <end position="358"/>
    </location>
</feature>
<feature type="transmembrane region" description="Helical" evidence="6">
    <location>
        <begin position="156"/>
        <end position="182"/>
    </location>
</feature>
<name>A0ABT1L3L3_9GAMM</name>
<dbReference type="Proteomes" id="UP001320768">
    <property type="component" value="Unassembled WGS sequence"/>
</dbReference>
<comment type="subcellular location">
    <subcellularLocation>
        <location evidence="1">Membrane</location>
        <topology evidence="1">Multi-pass membrane protein</topology>
    </subcellularLocation>
</comment>
<dbReference type="EMBL" id="JAKUDN010000001">
    <property type="protein sequence ID" value="MCP8351788.1"/>
    <property type="molecule type" value="Genomic_DNA"/>
</dbReference>
<feature type="transmembrane region" description="Helical" evidence="6">
    <location>
        <begin position="188"/>
        <end position="210"/>
    </location>
</feature>
<evidence type="ECO:0000256" key="6">
    <source>
        <dbReference type="SAM" id="Phobius"/>
    </source>
</evidence>
<dbReference type="Gene3D" id="1.10.3860.10">
    <property type="entry name" value="Sodium:dicarboxylate symporter"/>
    <property type="match status" value="1"/>
</dbReference>
<feature type="transmembrane region" description="Helical" evidence="6">
    <location>
        <begin position="116"/>
        <end position="135"/>
    </location>
</feature>
<feature type="transmembrane region" description="Helical" evidence="6">
    <location>
        <begin position="74"/>
        <end position="96"/>
    </location>
</feature>
<feature type="transmembrane region" description="Helical" evidence="6">
    <location>
        <begin position="264"/>
        <end position="286"/>
    </location>
</feature>
<dbReference type="InterPro" id="IPR001991">
    <property type="entry name" value="Na-dicarboxylate_symporter"/>
</dbReference>
<dbReference type="InterPro" id="IPR036458">
    <property type="entry name" value="Na:dicarbo_symporter_sf"/>
</dbReference>
<keyword evidence="2" id="KW-0813">Transport</keyword>
<dbReference type="SUPFAM" id="SSF118215">
    <property type="entry name" value="Proton glutamate symport protein"/>
    <property type="match status" value="1"/>
</dbReference>
<organism evidence="7 8">
    <name type="scientific">Candidatus Synchoanobacter obligatus</name>
    <dbReference type="NCBI Taxonomy" id="2919597"/>
    <lineage>
        <taxon>Bacteria</taxon>
        <taxon>Pseudomonadati</taxon>
        <taxon>Pseudomonadota</taxon>
        <taxon>Gammaproteobacteria</taxon>
        <taxon>Candidatus Comchoanobacterales</taxon>
        <taxon>Candidatus Comchoanobacteraceae</taxon>
        <taxon>Candidatus Synchoanobacter</taxon>
    </lineage>
</organism>
<sequence>MNRYHVTQILSFISVFSAVVWWYMFPDNMLYADDVVGYMLMVLQLAIIPNAFLSLLTAVILLRAEQLKLMAGCFVRSVLLLWGIAVITLLALWFAISSGVGKPFMLPTFSVEGASVALAVPFVMLSAVILGVIIAKNERLKRFVPCIQNIQKQVSIVFEYIFLLIPVLVFFVIIKFLGFAGFDHSSMAIGYFMLALLFVAVVNAVIFPFLYRHFLSVTLKEYLDLIMPVALMTFLAGDSIAAIPLIARASRHHGQEEQVQVSRIITMVVICFPWVGELGNLIFPVYSATLESFGLSSILSILSVGPFFMFTDPYVSVPALMKTFNFPEVYRVTYMTLALLTDHMFEVCESIAVLFVVLRLKTVLFDSKDIKKTA</sequence>
<keyword evidence="3 6" id="KW-0812">Transmembrane</keyword>
<accession>A0ABT1L3L3</accession>
<keyword evidence="5 6" id="KW-0472">Membrane</keyword>
<feature type="transmembrane region" description="Helical" evidence="6">
    <location>
        <begin position="36"/>
        <end position="62"/>
    </location>
</feature>
<reference evidence="7 8" key="1">
    <citation type="journal article" date="2022" name="Nat. Microbiol.">
        <title>The microbiome of a bacterivorous marine choanoflagellate contains a resource-demanding obligate bacterial associate.</title>
        <authorList>
            <person name="Needham D.M."/>
            <person name="Poirier C."/>
            <person name="Bachy C."/>
            <person name="George E.E."/>
            <person name="Wilken S."/>
            <person name="Yung C.C.M."/>
            <person name="Limardo A.J."/>
            <person name="Morando M."/>
            <person name="Sudek L."/>
            <person name="Malmstrom R.R."/>
            <person name="Keeling P.J."/>
            <person name="Santoro A.E."/>
            <person name="Worden A.Z."/>
        </authorList>
    </citation>
    <scope>NUCLEOTIDE SEQUENCE [LARGE SCALE GENOMIC DNA]</scope>
    <source>
        <strain evidence="7 8">Comchoano-2</strain>
    </source>
</reference>
<feature type="transmembrane region" description="Helical" evidence="6">
    <location>
        <begin position="7"/>
        <end position="24"/>
    </location>
</feature>
<proteinExistence type="predicted"/>
<feature type="transmembrane region" description="Helical" evidence="6">
    <location>
        <begin position="222"/>
        <end position="244"/>
    </location>
</feature>
<evidence type="ECO:0000256" key="3">
    <source>
        <dbReference type="ARBA" id="ARBA00022692"/>
    </source>
</evidence>
<evidence type="ECO:0000313" key="8">
    <source>
        <dbReference type="Proteomes" id="UP001320768"/>
    </source>
</evidence>
<evidence type="ECO:0000256" key="2">
    <source>
        <dbReference type="ARBA" id="ARBA00022448"/>
    </source>
</evidence>